<sequence length="268" mass="29293">MSQYKIEAGTAQHIGDRSEQQDRAALFSAPKAPGYMMAVLADGMGGRSGGSMAAEQVIRTARQNFELFSPLTETVEEMMKIIAHEVHTIIKLTGFSAEKQPHSTMVLLVITPDKSAIWAHVGDSRLYRFSGPNFAERTTDHSYVEQLISQGKLARDEAKNHKLSNILINVLGSSSNEPYITIGRHDGLKAGDAFLLCSDGLWHYFSDAELGAALAMNSPRQASEMLIKKARERAAGTVADNCTLAIVKLVTLPKEQRNYTVGKMGRAV</sequence>
<dbReference type="AlphaFoldDB" id="A0A3A3FW78"/>
<dbReference type="SMART" id="SM00332">
    <property type="entry name" value="PP2Cc"/>
    <property type="match status" value="1"/>
</dbReference>
<evidence type="ECO:0000256" key="1">
    <source>
        <dbReference type="SAM" id="MobiDB-lite"/>
    </source>
</evidence>
<evidence type="ECO:0000313" key="3">
    <source>
        <dbReference type="EMBL" id="RJG00463.1"/>
    </source>
</evidence>
<proteinExistence type="predicted"/>
<name>A0A3A3FW78_9BURK</name>
<feature type="region of interest" description="Disordered" evidence="1">
    <location>
        <begin position="1"/>
        <end position="20"/>
    </location>
</feature>
<dbReference type="InterPro" id="IPR001932">
    <property type="entry name" value="PPM-type_phosphatase-like_dom"/>
</dbReference>
<dbReference type="Gene3D" id="3.60.40.10">
    <property type="entry name" value="PPM-type phosphatase domain"/>
    <property type="match status" value="1"/>
</dbReference>
<evidence type="ECO:0000313" key="4">
    <source>
        <dbReference type="Proteomes" id="UP000266327"/>
    </source>
</evidence>
<organism evidence="3 4">
    <name type="scientific">Noviherbaspirillum sedimenti</name>
    <dbReference type="NCBI Taxonomy" id="2320865"/>
    <lineage>
        <taxon>Bacteria</taxon>
        <taxon>Pseudomonadati</taxon>
        <taxon>Pseudomonadota</taxon>
        <taxon>Betaproteobacteria</taxon>
        <taxon>Burkholderiales</taxon>
        <taxon>Oxalobacteraceae</taxon>
        <taxon>Noviherbaspirillum</taxon>
    </lineage>
</organism>
<dbReference type="Proteomes" id="UP000266327">
    <property type="component" value="Unassembled WGS sequence"/>
</dbReference>
<dbReference type="InterPro" id="IPR036457">
    <property type="entry name" value="PPM-type-like_dom_sf"/>
</dbReference>
<dbReference type="PROSITE" id="PS51746">
    <property type="entry name" value="PPM_2"/>
    <property type="match status" value="1"/>
</dbReference>
<dbReference type="RefSeq" id="WP_119783917.1">
    <property type="nucleotide sequence ID" value="NZ_QYUQ01000002.1"/>
</dbReference>
<evidence type="ECO:0000259" key="2">
    <source>
        <dbReference type="PROSITE" id="PS51746"/>
    </source>
</evidence>
<gene>
    <name evidence="3" type="ORF">D3878_01780</name>
</gene>
<feature type="domain" description="PPM-type phosphatase" evidence="2">
    <location>
        <begin position="5"/>
        <end position="249"/>
    </location>
</feature>
<dbReference type="Pfam" id="PF13672">
    <property type="entry name" value="PP2C_2"/>
    <property type="match status" value="1"/>
</dbReference>
<dbReference type="EMBL" id="QYUQ01000002">
    <property type="protein sequence ID" value="RJG00463.1"/>
    <property type="molecule type" value="Genomic_DNA"/>
</dbReference>
<dbReference type="OrthoDB" id="9801841at2"/>
<dbReference type="SMART" id="SM00331">
    <property type="entry name" value="PP2C_SIG"/>
    <property type="match status" value="1"/>
</dbReference>
<protein>
    <submittedName>
        <fullName evidence="3">Serine/threonine-protein phosphatase</fullName>
    </submittedName>
</protein>
<accession>A0A3A3FW78</accession>
<comment type="caution">
    <text evidence="3">The sequence shown here is derived from an EMBL/GenBank/DDBJ whole genome shotgun (WGS) entry which is preliminary data.</text>
</comment>
<reference evidence="4" key="1">
    <citation type="submission" date="2018-09" db="EMBL/GenBank/DDBJ databases">
        <authorList>
            <person name="Zhu H."/>
        </authorList>
    </citation>
    <scope>NUCLEOTIDE SEQUENCE [LARGE SCALE GENOMIC DNA]</scope>
    <source>
        <strain evidence="4">K1S02-23</strain>
    </source>
</reference>
<dbReference type="SUPFAM" id="SSF81606">
    <property type="entry name" value="PP2C-like"/>
    <property type="match status" value="1"/>
</dbReference>
<keyword evidence="4" id="KW-1185">Reference proteome</keyword>